<dbReference type="GO" id="GO:0009251">
    <property type="term" value="P:glucan catabolic process"/>
    <property type="evidence" value="ECO:0007669"/>
    <property type="project" value="TreeGrafter"/>
</dbReference>
<feature type="chain" id="PRO_5012643077" evidence="6">
    <location>
        <begin position="22"/>
        <end position="436"/>
    </location>
</feature>
<evidence type="ECO:0000256" key="6">
    <source>
        <dbReference type="SAM" id="SignalP"/>
    </source>
</evidence>
<comment type="similarity">
    <text evidence="1 4">Belongs to the glycosyl hydrolase 5 (cellulase A) family.</text>
</comment>
<evidence type="ECO:0000256" key="1">
    <source>
        <dbReference type="ARBA" id="ARBA00005641"/>
    </source>
</evidence>
<keyword evidence="2 4" id="KW-0378">Hydrolase</keyword>
<evidence type="ECO:0000313" key="8">
    <source>
        <dbReference type="EMBL" id="OSX57763.1"/>
    </source>
</evidence>
<accession>A0A1X6MNS5</accession>
<dbReference type="GO" id="GO:0008422">
    <property type="term" value="F:beta-glucosidase activity"/>
    <property type="evidence" value="ECO:0007669"/>
    <property type="project" value="TreeGrafter"/>
</dbReference>
<evidence type="ECO:0000256" key="3">
    <source>
        <dbReference type="ARBA" id="ARBA00023295"/>
    </source>
</evidence>
<dbReference type="GeneID" id="36331926"/>
<dbReference type="GO" id="GO:0005576">
    <property type="term" value="C:extracellular region"/>
    <property type="evidence" value="ECO:0007669"/>
    <property type="project" value="TreeGrafter"/>
</dbReference>
<dbReference type="RefSeq" id="XP_024334557.1">
    <property type="nucleotide sequence ID" value="XM_024486977.1"/>
</dbReference>
<dbReference type="AlphaFoldDB" id="A0A1X6MNS5"/>
<dbReference type="Gene3D" id="3.20.20.80">
    <property type="entry name" value="Glycosidases"/>
    <property type="match status" value="1"/>
</dbReference>
<evidence type="ECO:0000259" key="7">
    <source>
        <dbReference type="Pfam" id="PF00150"/>
    </source>
</evidence>
<dbReference type="PANTHER" id="PTHR31297">
    <property type="entry name" value="GLUCAN ENDO-1,6-BETA-GLUCOSIDASE B"/>
    <property type="match status" value="1"/>
</dbReference>
<dbReference type="Pfam" id="PF00150">
    <property type="entry name" value="Cellulase"/>
    <property type="match status" value="1"/>
</dbReference>
<organism evidence="8 9">
    <name type="scientific">Postia placenta MAD-698-R-SB12</name>
    <dbReference type="NCBI Taxonomy" id="670580"/>
    <lineage>
        <taxon>Eukaryota</taxon>
        <taxon>Fungi</taxon>
        <taxon>Dikarya</taxon>
        <taxon>Basidiomycota</taxon>
        <taxon>Agaricomycotina</taxon>
        <taxon>Agaricomycetes</taxon>
        <taxon>Polyporales</taxon>
        <taxon>Adustoporiaceae</taxon>
        <taxon>Rhodonia</taxon>
    </lineage>
</organism>
<evidence type="ECO:0000256" key="2">
    <source>
        <dbReference type="ARBA" id="ARBA00022801"/>
    </source>
</evidence>
<evidence type="ECO:0000256" key="4">
    <source>
        <dbReference type="RuleBase" id="RU361153"/>
    </source>
</evidence>
<feature type="signal peptide" evidence="6">
    <location>
        <begin position="1"/>
        <end position="21"/>
    </location>
</feature>
<name>A0A1X6MNS5_9APHY</name>
<feature type="region of interest" description="Disordered" evidence="5">
    <location>
        <begin position="41"/>
        <end position="64"/>
    </location>
</feature>
<sequence length="436" mass="48153">MLPTLLPFVLLFLTSPGHVSAQQCRLKAGFQAYPTGNPAQTPFTVSSSPTSTGTSPQPSASASSANATAFSYGTDIIRGVNLGGWFVLEPWITPSIFENTNNTNIVDEYTFGQMQSSDVALSALKAHWETWITEDDFKDIKAAGLNHVRIPLGFWSVPMTSADSNYTTSVSPFISGAWPYLLQALDWANENGLHVLLDLHGAPGSQNGFDNSGERGSANWANNDTNIPRTLDVIRYIAGQVSEKVNIIELLNEPAGWVSSIDTAIGPYWQDGYSTVREATGTGVQVMIGDAFLGVQNWENFLMPPAAENVIMDYHQYQIFNYDQLELSEAQHINYSCQFIDSLVPYAKSNLNTITGEWSTAITDCAKWLNGRNVGARWDGTFASGEPTFGNCTGWTGNMSTFSDDYKTFLRQYWEAQVQIGESIQGWIYWTWKVRV</sequence>
<keyword evidence="6" id="KW-0732">Signal</keyword>
<feature type="domain" description="Glycoside hydrolase family 5" evidence="7">
    <location>
        <begin position="116"/>
        <end position="361"/>
    </location>
</feature>
<reference evidence="8 9" key="1">
    <citation type="submission" date="2017-04" db="EMBL/GenBank/DDBJ databases">
        <title>Genome Sequence of the Model Brown-Rot Fungus Postia placenta SB12.</title>
        <authorList>
            <consortium name="DOE Joint Genome Institute"/>
            <person name="Gaskell J."/>
            <person name="Kersten P."/>
            <person name="Larrondo L.F."/>
            <person name="Canessa P."/>
            <person name="Martinez D."/>
            <person name="Hibbett D."/>
            <person name="Schmoll M."/>
            <person name="Kubicek C.P."/>
            <person name="Martinez A.T."/>
            <person name="Yadav J."/>
            <person name="Master E."/>
            <person name="Magnuson J.K."/>
            <person name="James T."/>
            <person name="Yaver D."/>
            <person name="Berka R."/>
            <person name="Labutti K."/>
            <person name="Lipzen A."/>
            <person name="Aerts A."/>
            <person name="Barry K."/>
            <person name="Henrissat B."/>
            <person name="Blanchette R."/>
            <person name="Grigoriev I."/>
            <person name="Cullen D."/>
        </authorList>
    </citation>
    <scope>NUCLEOTIDE SEQUENCE [LARGE SCALE GENOMIC DNA]</scope>
    <source>
        <strain evidence="8 9">MAD-698-R-SB12</strain>
    </source>
</reference>
<evidence type="ECO:0000313" key="9">
    <source>
        <dbReference type="Proteomes" id="UP000194127"/>
    </source>
</evidence>
<dbReference type="PANTHER" id="PTHR31297:SF42">
    <property type="entry name" value="GLYCOSIDE HYDROLASE FAMILY 5 DOMAIN-CONTAINING PROTEIN"/>
    <property type="match status" value="1"/>
</dbReference>
<dbReference type="InterPro" id="IPR050386">
    <property type="entry name" value="Glycosyl_hydrolase_5"/>
</dbReference>
<dbReference type="InterPro" id="IPR017853">
    <property type="entry name" value="GH"/>
</dbReference>
<evidence type="ECO:0000256" key="5">
    <source>
        <dbReference type="SAM" id="MobiDB-lite"/>
    </source>
</evidence>
<keyword evidence="9" id="KW-1185">Reference proteome</keyword>
<dbReference type="SUPFAM" id="SSF51445">
    <property type="entry name" value="(Trans)glycosidases"/>
    <property type="match status" value="1"/>
</dbReference>
<dbReference type="Proteomes" id="UP000194127">
    <property type="component" value="Unassembled WGS sequence"/>
</dbReference>
<dbReference type="GO" id="GO:0009986">
    <property type="term" value="C:cell surface"/>
    <property type="evidence" value="ECO:0007669"/>
    <property type="project" value="TreeGrafter"/>
</dbReference>
<dbReference type="InterPro" id="IPR001547">
    <property type="entry name" value="Glyco_hydro_5"/>
</dbReference>
<dbReference type="OrthoDB" id="62120at2759"/>
<dbReference type="EMBL" id="KZ110607">
    <property type="protein sequence ID" value="OSX57763.1"/>
    <property type="molecule type" value="Genomic_DNA"/>
</dbReference>
<proteinExistence type="inferred from homology"/>
<gene>
    <name evidence="8" type="ORF">POSPLADRAFT_1155721</name>
</gene>
<dbReference type="STRING" id="670580.A0A1X6MNS5"/>
<keyword evidence="3 4" id="KW-0326">Glycosidase</keyword>
<protein>
    <submittedName>
        <fullName evidence="8">Glycoside hydrolase family 5 protein</fullName>
    </submittedName>
</protein>